<dbReference type="InterPro" id="IPR029058">
    <property type="entry name" value="AB_hydrolase_fold"/>
</dbReference>
<proteinExistence type="predicted"/>
<dbReference type="InterPro" id="IPR000073">
    <property type="entry name" value="AB_hydrolase_1"/>
</dbReference>
<dbReference type="PANTHER" id="PTHR12277:SF81">
    <property type="entry name" value="PROTEIN ABHD13"/>
    <property type="match status" value="1"/>
</dbReference>
<dbReference type="PANTHER" id="PTHR12277">
    <property type="entry name" value="ALPHA/BETA HYDROLASE DOMAIN-CONTAINING PROTEIN"/>
    <property type="match status" value="1"/>
</dbReference>
<dbReference type="SUPFAM" id="SSF53474">
    <property type="entry name" value="alpha/beta-Hydrolases"/>
    <property type="match status" value="1"/>
</dbReference>
<reference evidence="2 3" key="1">
    <citation type="submission" date="2024-09" db="EMBL/GenBank/DDBJ databases">
        <authorList>
            <person name="Sun Q."/>
            <person name="Mori K."/>
        </authorList>
    </citation>
    <scope>NUCLEOTIDE SEQUENCE [LARGE SCALE GENOMIC DNA]</scope>
    <source>
        <strain evidence="2 3">CCM 8677</strain>
    </source>
</reference>
<dbReference type="Pfam" id="PF00561">
    <property type="entry name" value="Abhydrolase_1"/>
    <property type="match status" value="1"/>
</dbReference>
<organism evidence="2 3">
    <name type="scientific">Undibacterium danionis</name>
    <dbReference type="NCBI Taxonomy" id="1812100"/>
    <lineage>
        <taxon>Bacteria</taxon>
        <taxon>Pseudomonadati</taxon>
        <taxon>Pseudomonadota</taxon>
        <taxon>Betaproteobacteria</taxon>
        <taxon>Burkholderiales</taxon>
        <taxon>Oxalobacteraceae</taxon>
        <taxon>Undibacterium</taxon>
    </lineage>
</organism>
<evidence type="ECO:0000313" key="3">
    <source>
        <dbReference type="Proteomes" id="UP001589844"/>
    </source>
</evidence>
<evidence type="ECO:0000313" key="2">
    <source>
        <dbReference type="EMBL" id="MFC0351781.1"/>
    </source>
</evidence>
<evidence type="ECO:0000259" key="1">
    <source>
        <dbReference type="Pfam" id="PF00561"/>
    </source>
</evidence>
<dbReference type="PROSITE" id="PS51257">
    <property type="entry name" value="PROKAR_LIPOPROTEIN"/>
    <property type="match status" value="1"/>
</dbReference>
<dbReference type="GO" id="GO:0016787">
    <property type="term" value="F:hydrolase activity"/>
    <property type="evidence" value="ECO:0007669"/>
    <property type="project" value="UniProtKB-KW"/>
</dbReference>
<accession>A0ABV6IIW3</accession>
<sequence length="282" mass="31204">MRFLFALISIFSLSACQTYVVRDLDLIRPDYLTGYKTKEVFDAEKLNKTLPEARLKEEVISANQMNSEIVQIKGLSVVLPEAKTTVLYFGGNLTHVDENAPHLSKIAASCPVNFATFDYRGYGRSNGQPDALVLKDDSLRIYDHVRAKISGKLVVHGFSLGSFMAAYIAANRSVDGLVLEGSSTYPDELVNAQIPWYFKPFVTVTVSDNLKTISNTQAVSNFVGKVLVITGEKDTSTPAYLGRALFESIPSQEKEYIMVPNGTHNNLMSNPQVQVSYCKLVQ</sequence>
<dbReference type="Gene3D" id="3.40.50.1820">
    <property type="entry name" value="alpha/beta hydrolase"/>
    <property type="match status" value="1"/>
</dbReference>
<name>A0ABV6IIW3_9BURK</name>
<keyword evidence="3" id="KW-1185">Reference proteome</keyword>
<dbReference type="Proteomes" id="UP001589844">
    <property type="component" value="Unassembled WGS sequence"/>
</dbReference>
<keyword evidence="2" id="KW-0378">Hydrolase</keyword>
<feature type="domain" description="AB hydrolase-1" evidence="1">
    <location>
        <begin position="112"/>
        <end position="199"/>
    </location>
</feature>
<gene>
    <name evidence="2" type="ORF">ACFFJH_18330</name>
</gene>
<comment type="caution">
    <text evidence="2">The sequence shown here is derived from an EMBL/GenBank/DDBJ whole genome shotgun (WGS) entry which is preliminary data.</text>
</comment>
<protein>
    <submittedName>
        <fullName evidence="2">Alpha/beta hydrolase</fullName>
    </submittedName>
</protein>
<dbReference type="EMBL" id="JBHLXJ010000032">
    <property type="protein sequence ID" value="MFC0351781.1"/>
    <property type="molecule type" value="Genomic_DNA"/>
</dbReference>
<dbReference type="RefSeq" id="WP_390214443.1">
    <property type="nucleotide sequence ID" value="NZ_JBHLXJ010000032.1"/>
</dbReference>